<organism evidence="1 2">
    <name type="scientific">Aeromonas veronii</name>
    <dbReference type="NCBI Taxonomy" id="654"/>
    <lineage>
        <taxon>Bacteria</taxon>
        <taxon>Pseudomonadati</taxon>
        <taxon>Pseudomonadota</taxon>
        <taxon>Gammaproteobacteria</taxon>
        <taxon>Aeromonadales</taxon>
        <taxon>Aeromonadaceae</taxon>
        <taxon>Aeromonas</taxon>
    </lineage>
</organism>
<dbReference type="EMBL" id="NQMC01000002">
    <property type="protein sequence ID" value="TYD48034.1"/>
    <property type="molecule type" value="Genomic_DNA"/>
</dbReference>
<proteinExistence type="predicted"/>
<protein>
    <recommendedName>
        <fullName evidence="3">Helix-turn-helix domain-containing protein</fullName>
    </recommendedName>
</protein>
<evidence type="ECO:0008006" key="3">
    <source>
        <dbReference type="Google" id="ProtNLM"/>
    </source>
</evidence>
<evidence type="ECO:0000313" key="2">
    <source>
        <dbReference type="Proteomes" id="UP000323129"/>
    </source>
</evidence>
<dbReference type="RefSeq" id="WP_115521645.1">
    <property type="nucleotide sequence ID" value="NZ_CP121846.1"/>
</dbReference>
<keyword evidence="2" id="KW-1185">Reference proteome</keyword>
<evidence type="ECO:0000313" key="1">
    <source>
        <dbReference type="EMBL" id="TYD48034.1"/>
    </source>
</evidence>
<accession>A0ABY3MS53</accession>
<comment type="caution">
    <text evidence="1">The sequence shown here is derived from an EMBL/GenBank/DDBJ whole genome shotgun (WGS) entry which is preliminary data.</text>
</comment>
<sequence length="168" mass="19289">MLKIYDVFSLFPEKSFGSRNAKNLALYLANLMDEISSVTVRPFMGEMSYELGMSKHALRQALLQLTERKLIEVEQFVDQGGEGYKNKANYYTLGLDTTAYIESLEGPLTIDEQEDLSQADKAIAEEVKNKAIIVRQYLDSLSEKHRNLFYSLMNDRNLLRIEPAEHLE</sequence>
<dbReference type="Proteomes" id="UP000323129">
    <property type="component" value="Unassembled WGS sequence"/>
</dbReference>
<reference evidence="1 2" key="1">
    <citation type="submission" date="2017-08" db="EMBL/GenBank/DDBJ databases">
        <title>Aeromonas veronii bv sobria strain NS22 whole genome sequencing.</title>
        <authorList>
            <person name="Katharios P."/>
            <person name="Ha V.Q."/>
            <person name="Smyrli M."/>
        </authorList>
    </citation>
    <scope>NUCLEOTIDE SEQUENCE [LARGE SCALE GENOMIC DNA]</scope>
    <source>
        <strain evidence="1 2">NS22</strain>
    </source>
</reference>
<name>A0ABY3MS53_AERVE</name>
<gene>
    <name evidence="1" type="ORF">CJF24_01510</name>
</gene>